<gene>
    <name evidence="2" type="ORF">G3N55_11745</name>
    <name evidence="3" type="ORF">G3N55_11985</name>
</gene>
<comment type="caution">
    <text evidence="2">The sequence shown here is derived from an EMBL/GenBank/DDBJ whole genome shotgun (WGS) entry which is preliminary data.</text>
</comment>
<accession>A0A6N9TVQ6</accession>
<dbReference type="PRINTS" id="PR00394">
    <property type="entry name" value="RHSPROTEIN"/>
</dbReference>
<keyword evidence="1" id="KW-0812">Transmembrane</keyword>
<dbReference type="PANTHER" id="PTHR32305">
    <property type="match status" value="1"/>
</dbReference>
<reference evidence="2 4" key="1">
    <citation type="submission" date="2020-02" db="EMBL/GenBank/DDBJ databases">
        <title>Comparative genomics of sulfur disproportionating microorganisms.</title>
        <authorList>
            <person name="Ward L.M."/>
            <person name="Bertran E."/>
            <person name="Johnston D.T."/>
        </authorList>
    </citation>
    <scope>NUCLEOTIDE SEQUENCE [LARGE SCALE GENOMIC DNA]</scope>
    <source>
        <strain evidence="2 4">DSM 100025</strain>
    </source>
</reference>
<dbReference type="EMBL" id="JAAGRR010000191">
    <property type="protein sequence ID" value="NDY43507.1"/>
    <property type="molecule type" value="Genomic_DNA"/>
</dbReference>
<dbReference type="Gene3D" id="2.180.10.10">
    <property type="entry name" value="RHS repeat-associated core"/>
    <property type="match status" value="1"/>
</dbReference>
<feature type="transmembrane region" description="Helical" evidence="1">
    <location>
        <begin position="152"/>
        <end position="173"/>
    </location>
</feature>
<feature type="transmembrane region" description="Helical" evidence="1">
    <location>
        <begin position="122"/>
        <end position="140"/>
    </location>
</feature>
<dbReference type="PANTHER" id="PTHR32305:SF15">
    <property type="entry name" value="PROTEIN RHSA-RELATED"/>
    <property type="match status" value="1"/>
</dbReference>
<organism evidence="2 4">
    <name type="scientific">Dissulfurirhabdus thermomarina</name>
    <dbReference type="NCBI Taxonomy" id="1765737"/>
    <lineage>
        <taxon>Bacteria</taxon>
        <taxon>Deltaproteobacteria</taxon>
        <taxon>Dissulfurirhabdaceae</taxon>
        <taxon>Dissulfurirhabdus</taxon>
    </lineage>
</organism>
<evidence type="ECO:0000313" key="3">
    <source>
        <dbReference type="EMBL" id="NDY43554.1"/>
    </source>
</evidence>
<dbReference type="SUPFAM" id="SSF81296">
    <property type="entry name" value="E set domains"/>
    <property type="match status" value="1"/>
</dbReference>
<feature type="transmembrane region" description="Helical" evidence="1">
    <location>
        <begin position="185"/>
        <end position="209"/>
    </location>
</feature>
<keyword evidence="1" id="KW-0472">Membrane</keyword>
<dbReference type="AlphaFoldDB" id="A0A6N9TVQ6"/>
<dbReference type="Proteomes" id="UP000469346">
    <property type="component" value="Unassembled WGS sequence"/>
</dbReference>
<evidence type="ECO:0000256" key="1">
    <source>
        <dbReference type="SAM" id="Phobius"/>
    </source>
</evidence>
<keyword evidence="4" id="KW-1185">Reference proteome</keyword>
<dbReference type="InterPro" id="IPR050708">
    <property type="entry name" value="T6SS_VgrG/RHS"/>
</dbReference>
<name>A0A6N9TVQ6_DISTH</name>
<evidence type="ECO:0000313" key="4">
    <source>
        <dbReference type="Proteomes" id="UP000469346"/>
    </source>
</evidence>
<sequence length="246" mass="24417">MLVDATGAVTWRAEYEAFGRAHVAPAARATCNLRFPGQYFDQETGLHYNWHRYYDPATGRYLTPDPVGLAGGINRYAYVNGNPVNWVDPEGLWAVGLVLGAAAGAVGGFNAALISGSSLQEAFWGGLAGGVAGAAVGAALPDILGIPASHAVGAMAGSIVGGSIGGATGALVVNALTGEFSIRSILQGAITGAITGSIVAPGVGLAALATEGSEIGMGIMGASGSIMAETVFAAGKAAWGPHGCSD</sequence>
<dbReference type="InterPro" id="IPR014756">
    <property type="entry name" value="Ig_E-set"/>
</dbReference>
<dbReference type="InterPro" id="IPR022385">
    <property type="entry name" value="Rhs_assc_core"/>
</dbReference>
<proteinExistence type="predicted"/>
<feature type="transmembrane region" description="Helical" evidence="1">
    <location>
        <begin position="92"/>
        <end position="115"/>
    </location>
</feature>
<evidence type="ECO:0000313" key="2">
    <source>
        <dbReference type="EMBL" id="NDY43507.1"/>
    </source>
</evidence>
<protein>
    <submittedName>
        <fullName evidence="2">RHS repeat-associated core domain-containing protein</fullName>
    </submittedName>
</protein>
<dbReference type="NCBIfam" id="TIGR03696">
    <property type="entry name" value="Rhs_assc_core"/>
    <property type="match status" value="1"/>
</dbReference>
<dbReference type="EMBL" id="JAAGRR010000207">
    <property type="protein sequence ID" value="NDY43554.1"/>
    <property type="molecule type" value="Genomic_DNA"/>
</dbReference>
<keyword evidence="1" id="KW-1133">Transmembrane helix</keyword>